<dbReference type="VEuPathDB" id="FungiDB:SI65_09173"/>
<dbReference type="Proteomes" id="UP000094569">
    <property type="component" value="Unassembled WGS sequence"/>
</dbReference>
<reference evidence="1 2" key="1">
    <citation type="journal article" date="2016" name="BMC Genomics">
        <title>Comparative genomic and transcriptomic analyses of the Fuzhuan brick tea-fermentation fungus Aspergillus cristatus.</title>
        <authorList>
            <person name="Ge Y."/>
            <person name="Wang Y."/>
            <person name="Liu Y."/>
            <person name="Tan Y."/>
            <person name="Ren X."/>
            <person name="Zhang X."/>
            <person name="Hyde K.D."/>
            <person name="Liu Y."/>
            <person name="Liu Z."/>
        </authorList>
    </citation>
    <scope>NUCLEOTIDE SEQUENCE [LARGE SCALE GENOMIC DNA]</scope>
    <source>
        <strain evidence="1 2">GZAAS20.1005</strain>
    </source>
</reference>
<dbReference type="EMBL" id="JXNT01000016">
    <property type="protein sequence ID" value="ODM15570.1"/>
    <property type="molecule type" value="Genomic_DNA"/>
</dbReference>
<evidence type="ECO:0008006" key="3">
    <source>
        <dbReference type="Google" id="ProtNLM"/>
    </source>
</evidence>
<accession>A0A1E3B3N5</accession>
<protein>
    <recommendedName>
        <fullName evidence="3">TLDc domain-containing protein</fullName>
    </recommendedName>
</protein>
<evidence type="ECO:0000313" key="1">
    <source>
        <dbReference type="EMBL" id="ODM15570.1"/>
    </source>
</evidence>
<proteinExistence type="predicted"/>
<organism evidence="1 2">
    <name type="scientific">Aspergillus cristatus</name>
    <name type="common">Chinese Fuzhuan brick tea-fermentation fungus</name>
    <name type="synonym">Eurotium cristatum</name>
    <dbReference type="NCBI Taxonomy" id="573508"/>
    <lineage>
        <taxon>Eukaryota</taxon>
        <taxon>Fungi</taxon>
        <taxon>Dikarya</taxon>
        <taxon>Ascomycota</taxon>
        <taxon>Pezizomycotina</taxon>
        <taxon>Eurotiomycetes</taxon>
        <taxon>Eurotiomycetidae</taxon>
        <taxon>Eurotiales</taxon>
        <taxon>Aspergillaceae</taxon>
        <taxon>Aspergillus</taxon>
        <taxon>Aspergillus subgen. Aspergillus</taxon>
    </lineage>
</organism>
<sequence length="518" mass="58266">MGLFPSTARENNFAFPPPVQTRDELLRRYSHRLAIGPKGISDEQQRWLEVVFNTFCSQLESTKYWSESDLKDFMQSSLPTEITPFLIDVIPILHRTLLRMGSFPYQNNPEKLLVLDVLRTACILFSSEPEDLAGNSYLLVIMFQSMAGLGSDKAQEDRRPRDEDDDYHLKEALWMVRNRARDPNNPRVMISGPENPPPSHFPSSWSKNFDQSIPTGDFRSFLRLMTFLNLYHSRANFSNLSAWCLQVEKVTDCMLAVFQPSATEITWNNFSQVIENHMPTLLRGIYQPLGPFASIKPLPQEGSLSADEMRAILQEASIRSPQREIPSSANILSPPILSQLDIILPHYILPQNISISWSERGDQLDLNKLRHQIPIQTPSVLLVSGRDENQDVIFGLFEPKGSEDEMIKPFMAQLAPLHRVFHPLSGTAECSILLDQAGGSPTLTGQLISSEYENASALPDQLESQQCIARLVVCGNSGHFTLSNDASIDEHFHVNAIELLKSDLVEDCGYSSDGNGHT</sequence>
<evidence type="ECO:0000313" key="2">
    <source>
        <dbReference type="Proteomes" id="UP000094569"/>
    </source>
</evidence>
<name>A0A1E3B3N5_ASPCR</name>
<dbReference type="OrthoDB" id="4436136at2759"/>
<dbReference type="AlphaFoldDB" id="A0A1E3B3N5"/>
<gene>
    <name evidence="1" type="ORF">SI65_09173</name>
</gene>
<keyword evidence="2" id="KW-1185">Reference proteome</keyword>
<comment type="caution">
    <text evidence="1">The sequence shown here is derived from an EMBL/GenBank/DDBJ whole genome shotgun (WGS) entry which is preliminary data.</text>
</comment>